<accession>A0A2A4G9Y1</accession>
<organism evidence="2 3">
    <name type="scientific">Sediminicola luteus</name>
    <dbReference type="NCBI Taxonomy" id="319238"/>
    <lineage>
        <taxon>Bacteria</taxon>
        <taxon>Pseudomonadati</taxon>
        <taxon>Bacteroidota</taxon>
        <taxon>Flavobacteriia</taxon>
        <taxon>Flavobacteriales</taxon>
        <taxon>Flavobacteriaceae</taxon>
        <taxon>Sediminicola</taxon>
    </lineage>
</organism>
<feature type="transmembrane region" description="Helical" evidence="1">
    <location>
        <begin position="14"/>
        <end position="36"/>
    </location>
</feature>
<keyword evidence="1" id="KW-0812">Transmembrane</keyword>
<sequence>MECNFSGLLSWQSIYQPIHSVAVGFLVFVAMIIFIVSNKNNKKLNKVMYGVNQVTPKIMIETAIIHHLKRILKVSKMLKFL</sequence>
<comment type="caution">
    <text evidence="2">The sequence shown here is derived from an EMBL/GenBank/DDBJ whole genome shotgun (WGS) entry which is preliminary data.</text>
</comment>
<evidence type="ECO:0000313" key="2">
    <source>
        <dbReference type="EMBL" id="PCE64780.1"/>
    </source>
</evidence>
<evidence type="ECO:0000313" key="3">
    <source>
        <dbReference type="Proteomes" id="UP000219559"/>
    </source>
</evidence>
<keyword evidence="3" id="KW-1185">Reference proteome</keyword>
<name>A0A2A4G9Y1_9FLAO</name>
<evidence type="ECO:0000256" key="1">
    <source>
        <dbReference type="SAM" id="Phobius"/>
    </source>
</evidence>
<dbReference type="EMBL" id="NBWU01000002">
    <property type="protein sequence ID" value="PCE64780.1"/>
    <property type="molecule type" value="Genomic_DNA"/>
</dbReference>
<dbReference type="Proteomes" id="UP000219559">
    <property type="component" value="Unassembled WGS sequence"/>
</dbReference>
<protein>
    <submittedName>
        <fullName evidence="2">Uncharacterized protein</fullName>
    </submittedName>
</protein>
<proteinExistence type="predicted"/>
<keyword evidence="1" id="KW-0472">Membrane</keyword>
<dbReference type="AlphaFoldDB" id="A0A2A4G9Y1"/>
<gene>
    <name evidence="2" type="ORF">B7P33_06310</name>
</gene>
<reference evidence="2 3" key="1">
    <citation type="submission" date="2017-04" db="EMBL/GenBank/DDBJ databases">
        <title>A new member of the family Flavobacteriaceae isolated from ascidians.</title>
        <authorList>
            <person name="Chen L."/>
        </authorList>
    </citation>
    <scope>NUCLEOTIDE SEQUENCE [LARGE SCALE GENOMIC DNA]</scope>
    <source>
        <strain evidence="2 3">HQA918</strain>
    </source>
</reference>
<keyword evidence="1" id="KW-1133">Transmembrane helix</keyword>